<keyword evidence="2" id="KW-1185">Reference proteome</keyword>
<proteinExistence type="predicted"/>
<protein>
    <submittedName>
        <fullName evidence="1">Uncharacterized protein</fullName>
    </submittedName>
</protein>
<gene>
    <name evidence="1" type="ORF">H0E87_023877</name>
</gene>
<feature type="non-terminal residue" evidence="1">
    <location>
        <position position="1"/>
    </location>
</feature>
<dbReference type="AlphaFoldDB" id="A0A8T2X5P3"/>
<reference evidence="1" key="1">
    <citation type="journal article" date="2021" name="J. Hered.">
        <title>Genome Assembly of Salicaceae Populus deltoides (Eastern Cottonwood) I-69 Based on Nanopore Sequencing and Hi-C Technologies.</title>
        <authorList>
            <person name="Bai S."/>
            <person name="Wu H."/>
            <person name="Zhang J."/>
            <person name="Pan Z."/>
            <person name="Zhao W."/>
            <person name="Li Z."/>
            <person name="Tong C."/>
        </authorList>
    </citation>
    <scope>NUCLEOTIDE SEQUENCE</scope>
    <source>
        <tissue evidence="1">Leaf</tissue>
    </source>
</reference>
<sequence>ALIICCRFFARAGTSPKIFSSSNTKERPKDAQQYLWAKGACLVEQEHEAATTVGMCKLRELF</sequence>
<dbReference type="Proteomes" id="UP000807159">
    <property type="component" value="Chromosome 14"/>
</dbReference>
<evidence type="ECO:0000313" key="1">
    <source>
        <dbReference type="EMBL" id="KAH8487964.1"/>
    </source>
</evidence>
<organism evidence="1 2">
    <name type="scientific">Populus deltoides</name>
    <name type="common">Eastern poplar</name>
    <name type="synonym">Eastern cottonwood</name>
    <dbReference type="NCBI Taxonomy" id="3696"/>
    <lineage>
        <taxon>Eukaryota</taxon>
        <taxon>Viridiplantae</taxon>
        <taxon>Streptophyta</taxon>
        <taxon>Embryophyta</taxon>
        <taxon>Tracheophyta</taxon>
        <taxon>Spermatophyta</taxon>
        <taxon>Magnoliopsida</taxon>
        <taxon>eudicotyledons</taxon>
        <taxon>Gunneridae</taxon>
        <taxon>Pentapetalae</taxon>
        <taxon>rosids</taxon>
        <taxon>fabids</taxon>
        <taxon>Malpighiales</taxon>
        <taxon>Salicaceae</taxon>
        <taxon>Saliceae</taxon>
        <taxon>Populus</taxon>
    </lineage>
</organism>
<comment type="caution">
    <text evidence="1">The sequence shown here is derived from an EMBL/GenBank/DDBJ whole genome shotgun (WGS) entry which is preliminary data.</text>
</comment>
<name>A0A8T2X5P3_POPDE</name>
<dbReference type="EMBL" id="JACEGQ020000014">
    <property type="protein sequence ID" value="KAH8487964.1"/>
    <property type="molecule type" value="Genomic_DNA"/>
</dbReference>
<evidence type="ECO:0000313" key="2">
    <source>
        <dbReference type="Proteomes" id="UP000807159"/>
    </source>
</evidence>
<accession>A0A8T2X5P3</accession>